<dbReference type="InterPro" id="IPR011330">
    <property type="entry name" value="Glyco_hydro/deAcase_b/a-brl"/>
</dbReference>
<evidence type="ECO:0000256" key="1">
    <source>
        <dbReference type="ARBA" id="ARBA00004613"/>
    </source>
</evidence>
<evidence type="ECO:0000259" key="3">
    <source>
        <dbReference type="PROSITE" id="PS51677"/>
    </source>
</evidence>
<dbReference type="InterPro" id="IPR051398">
    <property type="entry name" value="Polysacch_Deacetylase"/>
</dbReference>
<dbReference type="InterPro" id="IPR002509">
    <property type="entry name" value="NODB_dom"/>
</dbReference>
<proteinExistence type="predicted"/>
<keyword evidence="4" id="KW-0378">Hydrolase</keyword>
<dbReference type="EMBL" id="JBEXPZ010000053">
    <property type="protein sequence ID" value="MET9849461.1"/>
    <property type="molecule type" value="Genomic_DNA"/>
</dbReference>
<dbReference type="PANTHER" id="PTHR34216">
    <property type="match status" value="1"/>
</dbReference>
<evidence type="ECO:0000313" key="5">
    <source>
        <dbReference type="Proteomes" id="UP001550210"/>
    </source>
</evidence>
<accession>A0ABV2V6L1</accession>
<protein>
    <submittedName>
        <fullName evidence="4">Polysaccharide deacetylase family protein</fullName>
        <ecNumber evidence="4">3.-.-.-</ecNumber>
    </submittedName>
</protein>
<evidence type="ECO:0000256" key="2">
    <source>
        <dbReference type="ARBA" id="ARBA00022729"/>
    </source>
</evidence>
<reference evidence="4 5" key="1">
    <citation type="submission" date="2024-06" db="EMBL/GenBank/DDBJ databases">
        <title>The Natural Products Discovery Center: Release of the First 8490 Sequenced Strains for Exploring Actinobacteria Biosynthetic Diversity.</title>
        <authorList>
            <person name="Kalkreuter E."/>
            <person name="Kautsar S.A."/>
            <person name="Yang D."/>
            <person name="Bader C.D."/>
            <person name="Teijaro C.N."/>
            <person name="Fluegel L."/>
            <person name="Davis C.M."/>
            <person name="Simpson J.R."/>
            <person name="Lauterbach L."/>
            <person name="Steele A.D."/>
            <person name="Gui C."/>
            <person name="Meng S."/>
            <person name="Li G."/>
            <person name="Viehrig K."/>
            <person name="Ye F."/>
            <person name="Su P."/>
            <person name="Kiefer A.F."/>
            <person name="Nichols A."/>
            <person name="Cepeda A.J."/>
            <person name="Yan W."/>
            <person name="Fan B."/>
            <person name="Jiang Y."/>
            <person name="Adhikari A."/>
            <person name="Zheng C.-J."/>
            <person name="Schuster L."/>
            <person name="Cowan T.M."/>
            <person name="Smanski M.J."/>
            <person name="Chevrette M.G."/>
            <person name="De Carvalho L.P.S."/>
            <person name="Shen B."/>
        </authorList>
    </citation>
    <scope>NUCLEOTIDE SEQUENCE [LARGE SCALE GENOMIC DNA]</scope>
    <source>
        <strain evidence="4 5">NPDC006434</strain>
    </source>
</reference>
<gene>
    <name evidence="4" type="ORF">ABZZ21_33895</name>
</gene>
<dbReference type="Gene3D" id="3.20.20.370">
    <property type="entry name" value="Glycoside hydrolase/deacetylase"/>
    <property type="match status" value="1"/>
</dbReference>
<dbReference type="RefSeq" id="WP_355402028.1">
    <property type="nucleotide sequence ID" value="NZ_JBEGHN010000059.1"/>
</dbReference>
<dbReference type="CDD" id="cd10918">
    <property type="entry name" value="CE4_NodB_like_5s_6s"/>
    <property type="match status" value="1"/>
</dbReference>
<dbReference type="Proteomes" id="UP001550210">
    <property type="component" value="Unassembled WGS sequence"/>
</dbReference>
<keyword evidence="5" id="KW-1185">Reference proteome</keyword>
<dbReference type="EC" id="3.-.-.-" evidence="4"/>
<comment type="subcellular location">
    <subcellularLocation>
        <location evidence="1">Secreted</location>
    </subcellularLocation>
</comment>
<comment type="caution">
    <text evidence="4">The sequence shown here is derived from an EMBL/GenBank/DDBJ whole genome shotgun (WGS) entry which is preliminary data.</text>
</comment>
<feature type="domain" description="NodB homology" evidence="3">
    <location>
        <begin position="63"/>
        <end position="271"/>
    </location>
</feature>
<dbReference type="SUPFAM" id="SSF88713">
    <property type="entry name" value="Glycoside hydrolase/deacetylase"/>
    <property type="match status" value="1"/>
</dbReference>
<dbReference type="PROSITE" id="PS51677">
    <property type="entry name" value="NODB"/>
    <property type="match status" value="1"/>
</dbReference>
<sequence length="271" mass="29253">MSVVPVFLYHAVSDDPPPWLAPFTVSPRTFTEHLDVIADNGLTVIPLRRLVTALLGGPPPPPRSAVLTFDDGYADFASTVAPLLLDRGLAATLYVTTGAPGGFGRPSGGGPFPYVAALSWRQVRELDAAGFEIGGHSKTHPQLDTLPQESVREEVAGCKREIEDVLGHQVVSFAYPHGYSSGAVRARVREAGWTSAAAIRAASAFSTQRDDPLMFARLMVRADTGRERFMRWTRGEGAPVAPFAEGAATRGWRAYRRTRAAVGLPYRALRA</sequence>
<keyword evidence="2" id="KW-0732">Signal</keyword>
<dbReference type="GO" id="GO:0016787">
    <property type="term" value="F:hydrolase activity"/>
    <property type="evidence" value="ECO:0007669"/>
    <property type="project" value="UniProtKB-KW"/>
</dbReference>
<organism evidence="4 5">
    <name type="scientific">Streptomyces ossamyceticus</name>
    <dbReference type="NCBI Taxonomy" id="249581"/>
    <lineage>
        <taxon>Bacteria</taxon>
        <taxon>Bacillati</taxon>
        <taxon>Actinomycetota</taxon>
        <taxon>Actinomycetes</taxon>
        <taxon>Kitasatosporales</taxon>
        <taxon>Streptomycetaceae</taxon>
        <taxon>Streptomyces</taxon>
    </lineage>
</organism>
<dbReference type="Pfam" id="PF01522">
    <property type="entry name" value="Polysacc_deac_1"/>
    <property type="match status" value="1"/>
</dbReference>
<dbReference type="PANTHER" id="PTHR34216:SF3">
    <property type="entry name" value="POLY-BETA-1,6-N-ACETYL-D-GLUCOSAMINE N-DEACETYLASE"/>
    <property type="match status" value="1"/>
</dbReference>
<name>A0ABV2V6L1_9ACTN</name>
<evidence type="ECO:0000313" key="4">
    <source>
        <dbReference type="EMBL" id="MET9849461.1"/>
    </source>
</evidence>